<keyword evidence="3" id="KW-0238">DNA-binding</keyword>
<dbReference type="GO" id="GO:0003677">
    <property type="term" value="F:DNA binding"/>
    <property type="evidence" value="ECO:0007669"/>
    <property type="project" value="UniProtKB-KW"/>
</dbReference>
<dbReference type="PRINTS" id="PR00040">
    <property type="entry name" value="HTHMERR"/>
</dbReference>
<comment type="caution">
    <text evidence="6">The sequence shown here is derived from an EMBL/GenBank/DDBJ whole genome shotgun (WGS) entry which is preliminary data.</text>
</comment>
<name>A0ABD5E148_9ACTN</name>
<evidence type="ECO:0000313" key="6">
    <source>
        <dbReference type="EMBL" id="MDT0415017.1"/>
    </source>
</evidence>
<dbReference type="Proteomes" id="UP001183607">
    <property type="component" value="Unassembled WGS sequence"/>
</dbReference>
<dbReference type="PROSITE" id="PS50937">
    <property type="entry name" value="HTH_MERR_2"/>
    <property type="match status" value="1"/>
</dbReference>
<evidence type="ECO:0000256" key="3">
    <source>
        <dbReference type="ARBA" id="ARBA00023125"/>
    </source>
</evidence>
<feature type="domain" description="HTH merR-type" evidence="5">
    <location>
        <begin position="122"/>
        <end position="191"/>
    </location>
</feature>
<dbReference type="Pfam" id="PF13411">
    <property type="entry name" value="MerR_1"/>
    <property type="match status" value="1"/>
</dbReference>
<keyword evidence="2" id="KW-0805">Transcription regulation</keyword>
<dbReference type="InterPro" id="IPR047057">
    <property type="entry name" value="MerR_fam"/>
</dbReference>
<dbReference type="InterPro" id="IPR000551">
    <property type="entry name" value="MerR-type_HTH_dom"/>
</dbReference>
<gene>
    <name evidence="6" type="ORF">RM574_05885</name>
</gene>
<keyword evidence="1" id="KW-0678">Repressor</keyword>
<dbReference type="PANTHER" id="PTHR30204">
    <property type="entry name" value="REDOX-CYCLING DRUG-SENSING TRANSCRIPTIONAL ACTIVATOR SOXR"/>
    <property type="match status" value="1"/>
</dbReference>
<protein>
    <submittedName>
        <fullName evidence="6">MerR family transcriptional regulator</fullName>
    </submittedName>
</protein>
<evidence type="ECO:0000256" key="1">
    <source>
        <dbReference type="ARBA" id="ARBA00022491"/>
    </source>
</evidence>
<dbReference type="RefSeq" id="WP_093853360.1">
    <property type="nucleotide sequence ID" value="NZ_JAVRER010000006.1"/>
</dbReference>
<keyword evidence="4" id="KW-0804">Transcription</keyword>
<dbReference type="PANTHER" id="PTHR30204:SF69">
    <property type="entry name" value="MERR-FAMILY TRANSCRIPTIONAL REGULATOR"/>
    <property type="match status" value="1"/>
</dbReference>
<sequence>MKDAAPLRTAELVRRSGYSFQQVRDLERLGVLPPAPRAANGYREWSEVHIHALRAYRNLAHALGPVAARRLLTEARTAPFAEAAAAVGAAHADLARAREETLRALEAVRALRAEGTDSDDDAMTITQLAAALGVRPSTLRFWEQEGLLTPDRVTSHGARRYAQPAIRAARVVAVLRAAGHGIPRVRELLAALDRFDGAEEAARLLSARLDHLGTRMLALLRAGSDVAEVVTRAHEETGPPA</sequence>
<reference evidence="7" key="1">
    <citation type="submission" date="2023-07" db="EMBL/GenBank/DDBJ databases">
        <title>30 novel species of actinomycetes from the DSMZ collection.</title>
        <authorList>
            <person name="Nouioui I."/>
        </authorList>
    </citation>
    <scope>NUCLEOTIDE SEQUENCE [LARGE SCALE GENOMIC DNA]</scope>
    <source>
        <strain evidence="7">DSM 41982</strain>
    </source>
</reference>
<evidence type="ECO:0000256" key="4">
    <source>
        <dbReference type="ARBA" id="ARBA00023163"/>
    </source>
</evidence>
<accession>A0ABD5E148</accession>
<dbReference type="Gene3D" id="1.10.1660.10">
    <property type="match status" value="2"/>
</dbReference>
<evidence type="ECO:0000256" key="2">
    <source>
        <dbReference type="ARBA" id="ARBA00023015"/>
    </source>
</evidence>
<dbReference type="InterPro" id="IPR009061">
    <property type="entry name" value="DNA-bd_dom_put_sf"/>
</dbReference>
<dbReference type="AlphaFoldDB" id="A0ABD5E148"/>
<evidence type="ECO:0000313" key="7">
    <source>
        <dbReference type="Proteomes" id="UP001183607"/>
    </source>
</evidence>
<dbReference type="SMART" id="SM00422">
    <property type="entry name" value="HTH_MERR"/>
    <property type="match status" value="2"/>
</dbReference>
<evidence type="ECO:0000259" key="5">
    <source>
        <dbReference type="PROSITE" id="PS50937"/>
    </source>
</evidence>
<proteinExistence type="predicted"/>
<dbReference type="EMBL" id="JAVRER010000006">
    <property type="protein sequence ID" value="MDT0415017.1"/>
    <property type="molecule type" value="Genomic_DNA"/>
</dbReference>
<organism evidence="6 7">
    <name type="scientific">Streptomyces evansiae</name>
    <dbReference type="NCBI Taxonomy" id="3075535"/>
    <lineage>
        <taxon>Bacteria</taxon>
        <taxon>Bacillati</taxon>
        <taxon>Actinomycetota</taxon>
        <taxon>Actinomycetes</taxon>
        <taxon>Kitasatosporales</taxon>
        <taxon>Streptomycetaceae</taxon>
        <taxon>Streptomyces</taxon>
    </lineage>
</organism>
<dbReference type="SUPFAM" id="SSF46955">
    <property type="entry name" value="Putative DNA-binding domain"/>
    <property type="match status" value="2"/>
</dbReference>